<dbReference type="RefSeq" id="WP_057769596.1">
    <property type="nucleotide sequence ID" value="NZ_JQAT01000008.1"/>
</dbReference>
<dbReference type="EMBL" id="JQAT01000008">
    <property type="protein sequence ID" value="KRN27437.1"/>
    <property type="molecule type" value="Genomic_DNA"/>
</dbReference>
<keyword evidence="3" id="KW-1185">Reference proteome</keyword>
<dbReference type="OrthoDB" id="2192796at2"/>
<dbReference type="PATRIC" id="fig|81857.3.peg.2139"/>
<evidence type="ECO:0000313" key="1">
    <source>
        <dbReference type="EMBL" id="KRN27437.1"/>
    </source>
</evidence>
<dbReference type="InterPro" id="IPR014959">
    <property type="entry name" value="DUF1827"/>
</dbReference>
<dbReference type="InterPro" id="IPR038226">
    <property type="entry name" value="LMG18311-like_sf"/>
</dbReference>
<organism evidence="1 4">
    <name type="scientific">Lactobacillus selangorensis</name>
    <dbReference type="NCBI Taxonomy" id="81857"/>
    <lineage>
        <taxon>Bacteria</taxon>
        <taxon>Bacillati</taxon>
        <taxon>Bacillota</taxon>
        <taxon>Bacilli</taxon>
        <taxon>Lactobacillales</taxon>
        <taxon>Lactobacillaceae</taxon>
        <taxon>Lactobacillus</taxon>
    </lineage>
</organism>
<dbReference type="Proteomes" id="UP000051645">
    <property type="component" value="Unassembled WGS sequence"/>
</dbReference>
<dbReference type="AlphaFoldDB" id="A0A0R2FRT1"/>
<sequence length="122" mass="14101">MKLVANPIRVSASLHKMIPKTIDYLYGKHAIKYFQMYTVGSTHVYYVDAFTRIDIIMTNEKRRISQEQIDFVVDKLLHEKSDAAALNVDHVAKSEIETHIHRHLKVNDIVIIEKPVTTDQAQ</sequence>
<reference evidence="3 4" key="1">
    <citation type="journal article" date="2015" name="Genome Announc.">
        <title>Expanding the biotechnology potential of lactobacilli through comparative genomics of 213 strains and associated genera.</title>
        <authorList>
            <person name="Sun Z."/>
            <person name="Harris H.M."/>
            <person name="McCann A."/>
            <person name="Guo C."/>
            <person name="Argimon S."/>
            <person name="Zhang W."/>
            <person name="Yang X."/>
            <person name="Jeffery I.B."/>
            <person name="Cooney J.C."/>
            <person name="Kagawa T.F."/>
            <person name="Liu W."/>
            <person name="Song Y."/>
            <person name="Salvetti E."/>
            <person name="Wrobel A."/>
            <person name="Rasinkangas P."/>
            <person name="Parkhill J."/>
            <person name="Rea M.C."/>
            <person name="O'Sullivan O."/>
            <person name="Ritari J."/>
            <person name="Douillard F.P."/>
            <person name="Paul Ross R."/>
            <person name="Yang R."/>
            <person name="Briner A.E."/>
            <person name="Felis G.E."/>
            <person name="de Vos W.M."/>
            <person name="Barrangou R."/>
            <person name="Klaenhammer T.R."/>
            <person name="Caufield P.W."/>
            <person name="Cui Y."/>
            <person name="Zhang H."/>
            <person name="O'Toole P.W."/>
        </authorList>
    </citation>
    <scope>NUCLEOTIDE SEQUENCE [LARGE SCALE GENOMIC DNA]</scope>
    <source>
        <strain evidence="1 4">ATCC BAA-66</strain>
        <strain evidence="2 3">DSM 13344</strain>
    </source>
</reference>
<dbReference type="Proteomes" id="UP000051751">
    <property type="component" value="Unassembled WGS sequence"/>
</dbReference>
<dbReference type="Pfam" id="PF08860">
    <property type="entry name" value="DUF1827"/>
    <property type="match status" value="1"/>
</dbReference>
<dbReference type="Gene3D" id="3.40.1720.10">
    <property type="entry name" value="Streptococcus thermophilus LMG 18311 protein like"/>
    <property type="match status" value="1"/>
</dbReference>
<gene>
    <name evidence="1" type="ORF">IV38_GL002089</name>
    <name evidence="2" type="ORF">IV40_GL001361</name>
</gene>
<comment type="caution">
    <text evidence="1">The sequence shown here is derived from an EMBL/GenBank/DDBJ whole genome shotgun (WGS) entry which is preliminary data.</text>
</comment>
<evidence type="ECO:0000313" key="2">
    <source>
        <dbReference type="EMBL" id="KRN31366.1"/>
    </source>
</evidence>
<protein>
    <submittedName>
        <fullName evidence="1">Uncharacterized protein</fullName>
    </submittedName>
</protein>
<evidence type="ECO:0000313" key="4">
    <source>
        <dbReference type="Proteomes" id="UP000051751"/>
    </source>
</evidence>
<dbReference type="STRING" id="81857.IV38_GL002089"/>
<accession>A0A0R2FRT1</accession>
<evidence type="ECO:0000313" key="3">
    <source>
        <dbReference type="Proteomes" id="UP000051645"/>
    </source>
</evidence>
<name>A0A0R2FRT1_9LACO</name>
<dbReference type="EMBL" id="JQAZ01000004">
    <property type="protein sequence ID" value="KRN31366.1"/>
    <property type="molecule type" value="Genomic_DNA"/>
</dbReference>
<proteinExistence type="predicted"/>